<evidence type="ECO:0000256" key="5">
    <source>
        <dbReference type="ARBA" id="ARBA00022737"/>
    </source>
</evidence>
<keyword evidence="5" id="KW-0677">Repeat</keyword>
<protein>
    <recommendedName>
        <fullName evidence="9">tRNA selenocysteine-associated protein 1</fullName>
    </recommendedName>
</protein>
<dbReference type="FunFam" id="3.30.70.330:FF:000159">
    <property type="entry name" value="tRNA selenocysteine 1-associated protein 1"/>
    <property type="match status" value="1"/>
</dbReference>
<gene>
    <name evidence="10" type="ORF">PACLA_8A009967</name>
</gene>
<keyword evidence="8" id="KW-0539">Nucleus</keyword>
<evidence type="ECO:0000256" key="6">
    <source>
        <dbReference type="ARBA" id="ARBA00022884"/>
    </source>
</evidence>
<comment type="similarity">
    <text evidence="3">Belongs to the RRM TRSPAP family.</text>
</comment>
<evidence type="ECO:0000256" key="1">
    <source>
        <dbReference type="ARBA" id="ARBA00004123"/>
    </source>
</evidence>
<dbReference type="OrthoDB" id="446113at2759"/>
<dbReference type="Gene3D" id="3.30.70.330">
    <property type="match status" value="2"/>
</dbReference>
<keyword evidence="11" id="KW-1185">Reference proteome</keyword>
<dbReference type="GO" id="GO:0005634">
    <property type="term" value="C:nucleus"/>
    <property type="evidence" value="ECO:0007669"/>
    <property type="project" value="UniProtKB-SubCell"/>
</dbReference>
<dbReference type="GO" id="GO:0006412">
    <property type="term" value="P:translation"/>
    <property type="evidence" value="ECO:0007669"/>
    <property type="project" value="UniProtKB-KW"/>
</dbReference>
<dbReference type="Pfam" id="PF00076">
    <property type="entry name" value="RRM_1"/>
    <property type="match status" value="2"/>
</dbReference>
<reference evidence="10" key="1">
    <citation type="submission" date="2020-04" db="EMBL/GenBank/DDBJ databases">
        <authorList>
            <person name="Alioto T."/>
            <person name="Alioto T."/>
            <person name="Gomez Garrido J."/>
        </authorList>
    </citation>
    <scope>NUCLEOTIDE SEQUENCE</scope>
    <source>
        <strain evidence="10">A484AB</strain>
    </source>
</reference>
<evidence type="ECO:0000256" key="2">
    <source>
        <dbReference type="ARBA" id="ARBA00004496"/>
    </source>
</evidence>
<keyword evidence="6" id="KW-0694">RNA-binding</keyword>
<dbReference type="InterPro" id="IPR035979">
    <property type="entry name" value="RBD_domain_sf"/>
</dbReference>
<keyword evidence="4" id="KW-0963">Cytoplasm</keyword>
<dbReference type="GO" id="GO:0003723">
    <property type="term" value="F:RNA binding"/>
    <property type="evidence" value="ECO:0007669"/>
    <property type="project" value="UniProtKB-UniRule"/>
</dbReference>
<dbReference type="PROSITE" id="PS50102">
    <property type="entry name" value="RRM"/>
    <property type="match status" value="2"/>
</dbReference>
<dbReference type="InterPro" id="IPR012677">
    <property type="entry name" value="Nucleotide-bd_a/b_plait_sf"/>
</dbReference>
<evidence type="ECO:0000256" key="8">
    <source>
        <dbReference type="ARBA" id="ARBA00023242"/>
    </source>
</evidence>
<dbReference type="AlphaFoldDB" id="A0A7D9IIU0"/>
<sequence>MSTLWMGDLDSYMDEQFVRAAFASAGHAVISVKIIINKITGGPAGYCFVDFPSSKNAENALNTLNGVPVPGTNPAKRFKLNWASYGKETQPQGPEFSIFVGDLTPDVDDSTLLNFFRDRYPSCKAAKVVIDSSGMSRGYGFVRFSTENEQKRSMIEMQGARGCGSKAVRVSVATPKK</sequence>
<dbReference type="GO" id="GO:0005737">
    <property type="term" value="C:cytoplasm"/>
    <property type="evidence" value="ECO:0007669"/>
    <property type="project" value="UniProtKB-SubCell"/>
</dbReference>
<comment type="subcellular location">
    <subcellularLocation>
        <location evidence="2">Cytoplasm</location>
    </subcellularLocation>
    <subcellularLocation>
        <location evidence="1">Nucleus</location>
    </subcellularLocation>
</comment>
<evidence type="ECO:0000313" key="11">
    <source>
        <dbReference type="Proteomes" id="UP001152795"/>
    </source>
</evidence>
<evidence type="ECO:0000313" key="10">
    <source>
        <dbReference type="EMBL" id="CAB4006377.1"/>
    </source>
</evidence>
<accession>A0A7D9IIU0</accession>
<keyword evidence="7" id="KW-0648">Protein biosynthesis</keyword>
<dbReference type="InterPro" id="IPR040434">
    <property type="entry name" value="TSAP1"/>
</dbReference>
<dbReference type="EMBL" id="CACRXK020005494">
    <property type="protein sequence ID" value="CAB4006377.1"/>
    <property type="molecule type" value="Genomic_DNA"/>
</dbReference>
<dbReference type="Proteomes" id="UP001152795">
    <property type="component" value="Unassembled WGS sequence"/>
</dbReference>
<dbReference type="SMART" id="SM00360">
    <property type="entry name" value="RRM"/>
    <property type="match status" value="2"/>
</dbReference>
<evidence type="ECO:0000256" key="9">
    <source>
        <dbReference type="ARBA" id="ARBA00033477"/>
    </source>
</evidence>
<proteinExistence type="inferred from homology"/>
<evidence type="ECO:0000256" key="7">
    <source>
        <dbReference type="ARBA" id="ARBA00022917"/>
    </source>
</evidence>
<dbReference type="FunFam" id="3.30.70.330:FF:000166">
    <property type="entry name" value="Trna selenocysteine 1-associated protein 1"/>
    <property type="match status" value="1"/>
</dbReference>
<dbReference type="PANTHER" id="PTHR37457">
    <property type="entry name" value="TRNA SELENOCYSTEINE 1-ASSOCIATED PROTEIN 1-RELATED"/>
    <property type="match status" value="1"/>
</dbReference>
<dbReference type="PANTHER" id="PTHR37457:SF3">
    <property type="entry name" value="TRNA SELENOCYSTEINE-ASSOCIATED PROTEIN 1"/>
    <property type="match status" value="1"/>
</dbReference>
<evidence type="ECO:0000256" key="4">
    <source>
        <dbReference type="ARBA" id="ARBA00022490"/>
    </source>
</evidence>
<comment type="caution">
    <text evidence="10">The sequence shown here is derived from an EMBL/GenBank/DDBJ whole genome shotgun (WGS) entry which is preliminary data.</text>
</comment>
<dbReference type="InterPro" id="IPR000504">
    <property type="entry name" value="RRM_dom"/>
</dbReference>
<organism evidence="10 11">
    <name type="scientific">Paramuricea clavata</name>
    <name type="common">Red gorgonian</name>
    <name type="synonym">Violescent sea-whip</name>
    <dbReference type="NCBI Taxonomy" id="317549"/>
    <lineage>
        <taxon>Eukaryota</taxon>
        <taxon>Metazoa</taxon>
        <taxon>Cnidaria</taxon>
        <taxon>Anthozoa</taxon>
        <taxon>Octocorallia</taxon>
        <taxon>Malacalcyonacea</taxon>
        <taxon>Plexauridae</taxon>
        <taxon>Paramuricea</taxon>
    </lineage>
</organism>
<name>A0A7D9IIU0_PARCT</name>
<evidence type="ECO:0000256" key="3">
    <source>
        <dbReference type="ARBA" id="ARBA00008920"/>
    </source>
</evidence>
<dbReference type="SUPFAM" id="SSF54928">
    <property type="entry name" value="RNA-binding domain, RBD"/>
    <property type="match status" value="1"/>
</dbReference>